<accession>A0A6C0J2T6</accession>
<name>A0A6C0J2T6_9ZZZZ</name>
<evidence type="ECO:0000313" key="1">
    <source>
        <dbReference type="EMBL" id="QHT99642.1"/>
    </source>
</evidence>
<dbReference type="AlphaFoldDB" id="A0A6C0J2T6"/>
<protein>
    <submittedName>
        <fullName evidence="1">Uncharacterized protein</fullName>
    </submittedName>
</protein>
<organism evidence="1">
    <name type="scientific">viral metagenome</name>
    <dbReference type="NCBI Taxonomy" id="1070528"/>
    <lineage>
        <taxon>unclassified sequences</taxon>
        <taxon>metagenomes</taxon>
        <taxon>organismal metagenomes</taxon>
    </lineage>
</organism>
<reference evidence="1" key="1">
    <citation type="journal article" date="2020" name="Nature">
        <title>Giant virus diversity and host interactions through global metagenomics.</title>
        <authorList>
            <person name="Schulz F."/>
            <person name="Roux S."/>
            <person name="Paez-Espino D."/>
            <person name="Jungbluth S."/>
            <person name="Walsh D.A."/>
            <person name="Denef V.J."/>
            <person name="McMahon K.D."/>
            <person name="Konstantinidis K.T."/>
            <person name="Eloe-Fadrosh E.A."/>
            <person name="Kyrpides N.C."/>
            <person name="Woyke T."/>
        </authorList>
    </citation>
    <scope>NUCLEOTIDE SEQUENCE</scope>
    <source>
        <strain evidence="1">GVMAG-M-3300025727-45</strain>
    </source>
</reference>
<proteinExistence type="predicted"/>
<dbReference type="EMBL" id="MN740311">
    <property type="protein sequence ID" value="QHT99642.1"/>
    <property type="molecule type" value="Genomic_DNA"/>
</dbReference>
<sequence length="191" mass="23070">MNTYDINKNVKDVVTPIQKKTVEVPAILKAARHGELEKFKEIYQSEDINEDIMAKGVVIACRFGHLHVIKYAVGELQGKIFKGYLDTASKYRQSNVYFWLQHEILKRKSEKKIRLSWEQLCDREFYSEEYGNMYFDIALQKGFEEQYDDFSKKWDQILEKEEKEREQQKIREKERELWLENWMKERTQLGK</sequence>